<protein>
    <submittedName>
        <fullName evidence="7">ABC transporter ATP-binding protein</fullName>
    </submittedName>
</protein>
<dbReference type="EMBL" id="SDKK01000002">
    <property type="protein sequence ID" value="TYC61510.1"/>
    <property type="molecule type" value="Genomic_DNA"/>
</dbReference>
<proteinExistence type="predicted"/>
<feature type="transmembrane region" description="Helical" evidence="6">
    <location>
        <begin position="273"/>
        <end position="297"/>
    </location>
</feature>
<feature type="transmembrane region" description="Helical" evidence="6">
    <location>
        <begin position="73"/>
        <end position="91"/>
    </location>
</feature>
<evidence type="ECO:0000256" key="3">
    <source>
        <dbReference type="ARBA" id="ARBA00022692"/>
    </source>
</evidence>
<feature type="transmembrane region" description="Helical" evidence="6">
    <location>
        <begin position="124"/>
        <end position="142"/>
    </location>
</feature>
<dbReference type="GO" id="GO:0005886">
    <property type="term" value="C:plasma membrane"/>
    <property type="evidence" value="ECO:0007669"/>
    <property type="project" value="UniProtKB-SubCell"/>
</dbReference>
<accession>A0A6C2D4P1</accession>
<comment type="subcellular location">
    <subcellularLocation>
        <location evidence="1">Cell membrane</location>
        <topology evidence="1">Multi-pass membrane protein</topology>
    </subcellularLocation>
</comment>
<keyword evidence="3 6" id="KW-0812">Transmembrane</keyword>
<keyword evidence="2" id="KW-1003">Cell membrane</keyword>
<feature type="transmembrane region" description="Helical" evidence="6">
    <location>
        <begin position="187"/>
        <end position="204"/>
    </location>
</feature>
<dbReference type="Pfam" id="PF02653">
    <property type="entry name" value="BPD_transp_2"/>
    <property type="match status" value="1"/>
</dbReference>
<dbReference type="OrthoDB" id="9814461at2"/>
<evidence type="ECO:0000256" key="4">
    <source>
        <dbReference type="ARBA" id="ARBA00022989"/>
    </source>
</evidence>
<gene>
    <name evidence="7" type="ORF">ETQ85_02255</name>
</gene>
<evidence type="ECO:0000256" key="2">
    <source>
        <dbReference type="ARBA" id="ARBA00022475"/>
    </source>
</evidence>
<feature type="transmembrane region" description="Helical" evidence="6">
    <location>
        <begin position="328"/>
        <end position="350"/>
    </location>
</feature>
<comment type="caution">
    <text evidence="7">The sequence shown here is derived from an EMBL/GenBank/DDBJ whole genome shotgun (WGS) entry which is preliminary data.</text>
</comment>
<feature type="transmembrane region" description="Helical" evidence="6">
    <location>
        <begin position="238"/>
        <end position="261"/>
    </location>
</feature>
<keyword evidence="5 6" id="KW-0472">Membrane</keyword>
<feature type="transmembrane region" description="Helical" evidence="6">
    <location>
        <begin position="21"/>
        <end position="42"/>
    </location>
</feature>
<evidence type="ECO:0000256" key="1">
    <source>
        <dbReference type="ARBA" id="ARBA00004651"/>
    </source>
</evidence>
<evidence type="ECO:0000256" key="6">
    <source>
        <dbReference type="SAM" id="Phobius"/>
    </source>
</evidence>
<keyword evidence="7" id="KW-0547">Nucleotide-binding</keyword>
<dbReference type="InterPro" id="IPR001851">
    <property type="entry name" value="ABC_transp_permease"/>
</dbReference>
<evidence type="ECO:0000313" key="8">
    <source>
        <dbReference type="Proteomes" id="UP000389128"/>
    </source>
</evidence>
<keyword evidence="7" id="KW-0067">ATP-binding</keyword>
<dbReference type="GO" id="GO:0015658">
    <property type="term" value="F:branched-chain amino acid transmembrane transporter activity"/>
    <property type="evidence" value="ECO:0007669"/>
    <property type="project" value="InterPro"/>
</dbReference>
<reference evidence="7 8" key="1">
    <citation type="submission" date="2019-01" db="EMBL/GenBank/DDBJ databases">
        <title>Zoogloea oleivorans genome sequencing and assembly.</title>
        <authorList>
            <person name="Tancsics A."/>
            <person name="Farkas M."/>
            <person name="Kriszt B."/>
            <person name="Maroti G."/>
            <person name="Horvath B."/>
        </authorList>
    </citation>
    <scope>NUCLEOTIDE SEQUENCE [LARGE SCALE GENOMIC DNA]</scope>
    <source>
        <strain evidence="7 8">Buc</strain>
    </source>
</reference>
<evidence type="ECO:0000313" key="7">
    <source>
        <dbReference type="EMBL" id="TYC61510.1"/>
    </source>
</evidence>
<keyword evidence="4 6" id="KW-1133">Transmembrane helix</keyword>
<sequence length="370" mass="40006">MNQLALAIPWLGKRNPAAARWVVIALALAAPLIAVLFGKTWVRILDFAMLYVMLAIGLNLVVGFAGLLDLGYIAFYAVGAYTFAFLASPHFDIHLPFWLVLPAGAGFAALAGIILGLPTLRLRGDYLAIVTLGFGEIVRIFLNNLNHPINITNGPQGINMVDPLVLFGWDISQGLQIGESFKINSLFLYYYVFLAFVVLSIILVQRLQISRIGRAWAAIRDDELAAKAIGINTRNMKLLAFSLGATFGGVSGGLFAAFQGFVSPESFSLMESIAVLTMIVFGGMGNLAGVIVGALALTALPEILRYVAVPVQQALFDRVILDPEVLRMLLLSLAMIFMMLLRPSGLIPAYSRYSRPELVVGKESSGEAAK</sequence>
<dbReference type="PANTHER" id="PTHR30482:SF10">
    <property type="entry name" value="HIGH-AFFINITY BRANCHED-CHAIN AMINO ACID TRANSPORT PROTEIN BRAE"/>
    <property type="match status" value="1"/>
</dbReference>
<dbReference type="CDD" id="cd06581">
    <property type="entry name" value="TM_PBP1_LivM_like"/>
    <property type="match status" value="1"/>
</dbReference>
<dbReference type="AlphaFoldDB" id="A0A6C2D4P1"/>
<organism evidence="7 8">
    <name type="scientific">Zoogloea oleivorans</name>
    <dbReference type="NCBI Taxonomy" id="1552750"/>
    <lineage>
        <taxon>Bacteria</taxon>
        <taxon>Pseudomonadati</taxon>
        <taxon>Pseudomonadota</taxon>
        <taxon>Betaproteobacteria</taxon>
        <taxon>Rhodocyclales</taxon>
        <taxon>Zoogloeaceae</taxon>
        <taxon>Zoogloea</taxon>
    </lineage>
</organism>
<dbReference type="PANTHER" id="PTHR30482">
    <property type="entry name" value="HIGH-AFFINITY BRANCHED-CHAIN AMINO ACID TRANSPORT SYSTEM PERMEASE"/>
    <property type="match status" value="1"/>
</dbReference>
<dbReference type="RefSeq" id="WP_148577504.1">
    <property type="nucleotide sequence ID" value="NZ_SDKK01000002.1"/>
</dbReference>
<evidence type="ECO:0000256" key="5">
    <source>
        <dbReference type="ARBA" id="ARBA00023136"/>
    </source>
</evidence>
<keyword evidence="8" id="KW-1185">Reference proteome</keyword>
<dbReference type="Proteomes" id="UP000389128">
    <property type="component" value="Unassembled WGS sequence"/>
</dbReference>
<dbReference type="GO" id="GO:0005524">
    <property type="term" value="F:ATP binding"/>
    <property type="evidence" value="ECO:0007669"/>
    <property type="project" value="UniProtKB-KW"/>
</dbReference>
<name>A0A6C2D4P1_9RHOO</name>
<dbReference type="InterPro" id="IPR043428">
    <property type="entry name" value="LivM-like"/>
</dbReference>
<feature type="transmembrane region" description="Helical" evidence="6">
    <location>
        <begin position="48"/>
        <end position="68"/>
    </location>
</feature>
<feature type="transmembrane region" description="Helical" evidence="6">
    <location>
        <begin position="97"/>
        <end position="117"/>
    </location>
</feature>